<dbReference type="OrthoDB" id="853582at2"/>
<reference evidence="2 3" key="1">
    <citation type="submission" date="2018-12" db="EMBL/GenBank/DDBJ databases">
        <authorList>
            <person name="Feng G."/>
            <person name="Zhu H."/>
        </authorList>
    </citation>
    <scope>NUCLEOTIDE SEQUENCE [LARGE SCALE GENOMIC DNA]</scope>
    <source>
        <strain evidence="2 3">LMG 26000</strain>
    </source>
</reference>
<evidence type="ECO:0000313" key="2">
    <source>
        <dbReference type="EMBL" id="RSK42609.1"/>
    </source>
</evidence>
<dbReference type="Proteomes" id="UP000270291">
    <property type="component" value="Unassembled WGS sequence"/>
</dbReference>
<comment type="caution">
    <text evidence="2">The sequence shown here is derived from an EMBL/GenBank/DDBJ whole genome shotgun (WGS) entry which is preliminary data.</text>
</comment>
<protein>
    <submittedName>
        <fullName evidence="2">Uncharacterized protein</fullName>
    </submittedName>
</protein>
<keyword evidence="1" id="KW-0812">Transmembrane</keyword>
<evidence type="ECO:0000313" key="3">
    <source>
        <dbReference type="Proteomes" id="UP000270291"/>
    </source>
</evidence>
<feature type="transmembrane region" description="Helical" evidence="1">
    <location>
        <begin position="12"/>
        <end position="31"/>
    </location>
</feature>
<sequence>MADVQEKNGPMAVVAGAALFVVFEVGAYYLLKFATSGLGIQDQMQPENTIVSNWVKTVVFLLLHLALVIVAFLVLSNQLPRRFRSQLMRWVYLAIIMSFVLLWPLFDY</sequence>
<keyword evidence="3" id="KW-1185">Reference proteome</keyword>
<feature type="transmembrane region" description="Helical" evidence="1">
    <location>
        <begin position="51"/>
        <end position="75"/>
    </location>
</feature>
<keyword evidence="1" id="KW-0472">Membrane</keyword>
<organism evidence="2 3">
    <name type="scientific">Hymenobacter perfusus</name>
    <dbReference type="NCBI Taxonomy" id="1236770"/>
    <lineage>
        <taxon>Bacteria</taxon>
        <taxon>Pseudomonadati</taxon>
        <taxon>Bacteroidota</taxon>
        <taxon>Cytophagia</taxon>
        <taxon>Cytophagales</taxon>
        <taxon>Hymenobacteraceae</taxon>
        <taxon>Hymenobacter</taxon>
    </lineage>
</organism>
<gene>
    <name evidence="2" type="ORF">EI293_12470</name>
</gene>
<feature type="transmembrane region" description="Helical" evidence="1">
    <location>
        <begin position="87"/>
        <end position="106"/>
    </location>
</feature>
<evidence type="ECO:0000256" key="1">
    <source>
        <dbReference type="SAM" id="Phobius"/>
    </source>
</evidence>
<proteinExistence type="predicted"/>
<name>A0A428K898_9BACT</name>
<dbReference type="EMBL" id="RWIU01000004">
    <property type="protein sequence ID" value="RSK42609.1"/>
    <property type="molecule type" value="Genomic_DNA"/>
</dbReference>
<dbReference type="AlphaFoldDB" id="A0A428K898"/>
<accession>A0A428K898</accession>
<dbReference type="RefSeq" id="WP_125438188.1">
    <property type="nucleotide sequence ID" value="NZ_RWIU01000004.1"/>
</dbReference>
<keyword evidence="1" id="KW-1133">Transmembrane helix</keyword>